<comment type="caution">
    <text evidence="7">The sequence shown here is derived from an EMBL/GenBank/DDBJ whole genome shotgun (WGS) entry which is preliminary data.</text>
</comment>
<dbReference type="NCBIfam" id="NF008453">
    <property type="entry name" value="PRK11308.1"/>
    <property type="match status" value="2"/>
</dbReference>
<evidence type="ECO:0000313" key="7">
    <source>
        <dbReference type="EMBL" id="SDK51213.1"/>
    </source>
</evidence>
<gene>
    <name evidence="7" type="ORF">SAMN05428983_5175</name>
</gene>
<reference evidence="7 8" key="1">
    <citation type="submission" date="2016-10" db="EMBL/GenBank/DDBJ databases">
        <authorList>
            <person name="Varghese N."/>
            <person name="Submissions S."/>
        </authorList>
    </citation>
    <scope>NUCLEOTIDE SEQUENCE [LARGE SCALE GENOMIC DNA]</scope>
    <source>
        <strain evidence="7 8">PDC82</strain>
    </source>
</reference>
<dbReference type="PANTHER" id="PTHR43776">
    <property type="entry name" value="TRANSPORT ATP-BINDING PROTEIN"/>
    <property type="match status" value="1"/>
</dbReference>
<evidence type="ECO:0000259" key="6">
    <source>
        <dbReference type="PROSITE" id="PS50893"/>
    </source>
</evidence>
<dbReference type="PROSITE" id="PS50893">
    <property type="entry name" value="ABC_TRANSPORTER_2"/>
    <property type="match status" value="2"/>
</dbReference>
<dbReference type="Pfam" id="PF00005">
    <property type="entry name" value="ABC_tran"/>
    <property type="match status" value="2"/>
</dbReference>
<dbReference type="Pfam" id="PF08352">
    <property type="entry name" value="oligo_HPY"/>
    <property type="match status" value="2"/>
</dbReference>
<dbReference type="PROSITE" id="PS00211">
    <property type="entry name" value="ABC_TRANSPORTER_1"/>
    <property type="match status" value="2"/>
</dbReference>
<dbReference type="GO" id="GO:0015833">
    <property type="term" value="P:peptide transport"/>
    <property type="evidence" value="ECO:0007669"/>
    <property type="project" value="InterPro"/>
</dbReference>
<dbReference type="InterPro" id="IPR017871">
    <property type="entry name" value="ABC_transporter-like_CS"/>
</dbReference>
<organism evidence="7 8">
    <name type="scientific">Agrobacterium fabrum</name>
    <dbReference type="NCBI Taxonomy" id="1176649"/>
    <lineage>
        <taxon>Bacteria</taxon>
        <taxon>Pseudomonadati</taxon>
        <taxon>Pseudomonadota</taxon>
        <taxon>Alphaproteobacteria</taxon>
        <taxon>Hyphomicrobiales</taxon>
        <taxon>Rhizobiaceae</taxon>
        <taxon>Rhizobium/Agrobacterium group</taxon>
        <taxon>Agrobacterium</taxon>
        <taxon>Agrobacterium tumefaciens complex</taxon>
    </lineage>
</organism>
<dbReference type="AlphaFoldDB" id="A0A7Z7BST7"/>
<dbReference type="RefSeq" id="WP_092735332.1">
    <property type="nucleotide sequence ID" value="NZ_FNEW01000010.1"/>
</dbReference>
<keyword evidence="4" id="KW-0547">Nucleotide-binding</keyword>
<dbReference type="GO" id="GO:0055085">
    <property type="term" value="P:transmembrane transport"/>
    <property type="evidence" value="ECO:0007669"/>
    <property type="project" value="UniProtKB-ARBA"/>
</dbReference>
<dbReference type="InterPro" id="IPR027417">
    <property type="entry name" value="P-loop_NTPase"/>
</dbReference>
<evidence type="ECO:0000256" key="3">
    <source>
        <dbReference type="ARBA" id="ARBA00022448"/>
    </source>
</evidence>
<dbReference type="NCBIfam" id="NF010167">
    <property type="entry name" value="PRK13648.1"/>
    <property type="match status" value="2"/>
</dbReference>
<dbReference type="GO" id="GO:0005886">
    <property type="term" value="C:plasma membrane"/>
    <property type="evidence" value="ECO:0007669"/>
    <property type="project" value="UniProtKB-SubCell"/>
</dbReference>
<evidence type="ECO:0000256" key="4">
    <source>
        <dbReference type="ARBA" id="ARBA00022741"/>
    </source>
</evidence>
<dbReference type="Proteomes" id="UP000198917">
    <property type="component" value="Unassembled WGS sequence"/>
</dbReference>
<dbReference type="InterPro" id="IPR003593">
    <property type="entry name" value="AAA+_ATPase"/>
</dbReference>
<sequence>MSHSTTSADVVLSVRNLTVDLPRGMERSHAVKDISFDLHAGEILCIIGESGSGKSVTASTIMGLLSPVITVSSGEIQFKGMDILAAKEEKIRPLRGQAVSIIFQDPLSALNPLMTVGDQIAEVLEAHGVGTRETRNAKVLELLEEVGLPDPLLMRLQYPFRLSGGQRQRVMIAMALALDPDVLIADEPTTALDVTTQAQILELIRKIQKRKNMSVMFITHDFGVVAEIADRVVVMEKGYLVEQGRADQVLVNPVHPYTQRLVAAVPRMRSVERSIDEEVPVVLEVENLEKEYRSSGSFFRKARTVKAVNNVSFKLRKGQTLGVVGESGSGKSSLGRVLLKLLDPDGGAIRFDGRDIATMDESAFRALRPYIQMIFQDPFASLNPRHTIGRILTVGPLAHGMALHEARTKALGILKLVGLDEQAYDRFPHEFSGGQRQRIGIARALMFDPVVLVADEAVSALDVSIQAQVLELLARVQRETKVAMIFITHDLRVASQICDDVLVMHKGTVVEQGPPTKIFRAPTHPYTQKLVAAIPGADWEPSAEVAHM</sequence>
<accession>A0A7Z7BST7</accession>
<dbReference type="FunFam" id="3.40.50.300:FF:000016">
    <property type="entry name" value="Oligopeptide ABC transporter ATP-binding component"/>
    <property type="match status" value="2"/>
</dbReference>
<comment type="subcellular location">
    <subcellularLocation>
        <location evidence="1">Cell inner membrane</location>
        <topology evidence="1">Peripheral membrane protein</topology>
    </subcellularLocation>
</comment>
<dbReference type="SMART" id="SM00382">
    <property type="entry name" value="AAA"/>
    <property type="match status" value="2"/>
</dbReference>
<dbReference type="PANTHER" id="PTHR43776:SF7">
    <property type="entry name" value="D,D-DIPEPTIDE TRANSPORT ATP-BINDING PROTEIN DDPF-RELATED"/>
    <property type="match status" value="1"/>
</dbReference>
<evidence type="ECO:0000313" key="8">
    <source>
        <dbReference type="Proteomes" id="UP000198917"/>
    </source>
</evidence>
<dbReference type="InterPro" id="IPR003439">
    <property type="entry name" value="ABC_transporter-like_ATP-bd"/>
</dbReference>
<keyword evidence="5 7" id="KW-0067">ATP-binding</keyword>
<dbReference type="EMBL" id="FNEW01000010">
    <property type="protein sequence ID" value="SDK51213.1"/>
    <property type="molecule type" value="Genomic_DNA"/>
</dbReference>
<dbReference type="GO" id="GO:0016887">
    <property type="term" value="F:ATP hydrolysis activity"/>
    <property type="evidence" value="ECO:0007669"/>
    <property type="project" value="InterPro"/>
</dbReference>
<evidence type="ECO:0000256" key="2">
    <source>
        <dbReference type="ARBA" id="ARBA00005417"/>
    </source>
</evidence>
<feature type="domain" description="ABC transporter" evidence="6">
    <location>
        <begin position="283"/>
        <end position="531"/>
    </location>
</feature>
<name>A0A7Z7BST7_9HYPH</name>
<dbReference type="InterPro" id="IPR013563">
    <property type="entry name" value="Oligopep_ABC_C"/>
</dbReference>
<keyword evidence="3" id="KW-0813">Transport</keyword>
<dbReference type="NCBIfam" id="NF007739">
    <property type="entry name" value="PRK10419.1"/>
    <property type="match status" value="2"/>
</dbReference>
<dbReference type="SUPFAM" id="SSF52540">
    <property type="entry name" value="P-loop containing nucleoside triphosphate hydrolases"/>
    <property type="match status" value="2"/>
</dbReference>
<dbReference type="GO" id="GO:0005524">
    <property type="term" value="F:ATP binding"/>
    <property type="evidence" value="ECO:0007669"/>
    <property type="project" value="UniProtKB-KW"/>
</dbReference>
<comment type="similarity">
    <text evidence="2">Belongs to the ABC transporter superfamily.</text>
</comment>
<evidence type="ECO:0000256" key="1">
    <source>
        <dbReference type="ARBA" id="ARBA00004417"/>
    </source>
</evidence>
<dbReference type="CDD" id="cd03257">
    <property type="entry name" value="ABC_NikE_OppD_transporters"/>
    <property type="match status" value="2"/>
</dbReference>
<protein>
    <submittedName>
        <fullName evidence="7">Peptide/nickel transport system ATP-binding protein</fullName>
    </submittedName>
</protein>
<dbReference type="InterPro" id="IPR050319">
    <property type="entry name" value="ABC_transp_ATP-bind"/>
</dbReference>
<proteinExistence type="inferred from homology"/>
<feature type="domain" description="ABC transporter" evidence="6">
    <location>
        <begin position="12"/>
        <end position="262"/>
    </location>
</feature>
<dbReference type="Gene3D" id="3.40.50.300">
    <property type="entry name" value="P-loop containing nucleotide triphosphate hydrolases"/>
    <property type="match status" value="2"/>
</dbReference>
<evidence type="ECO:0000256" key="5">
    <source>
        <dbReference type="ARBA" id="ARBA00022840"/>
    </source>
</evidence>